<dbReference type="EMBL" id="JACJUU010000001">
    <property type="protein sequence ID" value="MBC2768563.1"/>
    <property type="molecule type" value="Genomic_DNA"/>
</dbReference>
<evidence type="ECO:0000313" key="1">
    <source>
        <dbReference type="EMBL" id="MBC2768563.1"/>
    </source>
</evidence>
<protein>
    <submittedName>
        <fullName evidence="1">Uncharacterized protein</fullName>
    </submittedName>
</protein>
<dbReference type="AlphaFoldDB" id="A0A842HK09"/>
<evidence type="ECO:0000313" key="2">
    <source>
        <dbReference type="Proteomes" id="UP000545386"/>
    </source>
</evidence>
<name>A0A842HK09_9BURK</name>
<keyword evidence="2" id="KW-1185">Reference proteome</keyword>
<reference evidence="1 2" key="1">
    <citation type="submission" date="2020-08" db="EMBL/GenBank/DDBJ databases">
        <title>Paraeoetvoesia sp. YC-7-48 draft genome sequence.</title>
        <authorList>
            <person name="Yao L."/>
        </authorList>
    </citation>
    <scope>NUCLEOTIDE SEQUENCE [LARGE SCALE GENOMIC DNA]</scope>
    <source>
        <strain evidence="2">YC-7-48</strain>
    </source>
</reference>
<proteinExistence type="predicted"/>
<dbReference type="Proteomes" id="UP000545386">
    <property type="component" value="Unassembled WGS sequence"/>
</dbReference>
<gene>
    <name evidence="1" type="ORF">GTU67_01370</name>
</gene>
<dbReference type="RefSeq" id="WP_185778399.1">
    <property type="nucleotide sequence ID" value="NZ_JACJUU010000001.1"/>
</dbReference>
<accession>A0A842HK09</accession>
<organism evidence="1 2">
    <name type="scientific">Pusillimonas minor</name>
    <dbReference type="NCBI Taxonomy" id="2697024"/>
    <lineage>
        <taxon>Bacteria</taxon>
        <taxon>Pseudomonadati</taxon>
        <taxon>Pseudomonadota</taxon>
        <taxon>Betaproteobacteria</taxon>
        <taxon>Burkholderiales</taxon>
        <taxon>Alcaligenaceae</taxon>
        <taxon>Pusillimonas</taxon>
    </lineage>
</organism>
<comment type="caution">
    <text evidence="1">The sequence shown here is derived from an EMBL/GenBank/DDBJ whole genome shotgun (WGS) entry which is preliminary data.</text>
</comment>
<sequence length="141" mass="15396">MNDVYSPHTGEHIITDNPAPWMGRAGVDAPLYDPVAQGCFWRGDALEVVDVQDDPGPVPESATPAQGLMALYQLKGITEADIEAAIEGITDPAQRYTAQIAYRKTTLWQRHSQSMATIAALLGLTEQDLDDLFRLAPSFLL</sequence>